<dbReference type="GO" id="GO:0003677">
    <property type="term" value="F:DNA binding"/>
    <property type="evidence" value="ECO:0007669"/>
    <property type="project" value="UniProtKB-KW"/>
</dbReference>
<dbReference type="PROSITE" id="PS00846">
    <property type="entry name" value="HTH_ARSR_1"/>
    <property type="match status" value="1"/>
</dbReference>
<keyword evidence="6" id="KW-1185">Reference proteome</keyword>
<dbReference type="InterPro" id="IPR011991">
    <property type="entry name" value="ArsR-like_HTH"/>
</dbReference>
<organism evidence="5 6">
    <name type="scientific">Lolliginicoccus lacisalsi</name>
    <dbReference type="NCBI Taxonomy" id="2742202"/>
    <lineage>
        <taxon>Bacteria</taxon>
        <taxon>Bacillati</taxon>
        <taxon>Actinomycetota</taxon>
        <taxon>Actinomycetes</taxon>
        <taxon>Mycobacteriales</taxon>
        <taxon>Hoyosellaceae</taxon>
        <taxon>Lolliginicoccus</taxon>
    </lineage>
</organism>
<dbReference type="InterPro" id="IPR036388">
    <property type="entry name" value="WH-like_DNA-bd_sf"/>
</dbReference>
<dbReference type="AlphaFoldDB" id="A0A927JA68"/>
<dbReference type="PANTHER" id="PTHR43132">
    <property type="entry name" value="ARSENICAL RESISTANCE OPERON REPRESSOR ARSR-RELATED"/>
    <property type="match status" value="1"/>
</dbReference>
<dbReference type="InterPro" id="IPR018334">
    <property type="entry name" value="ArsR_HTH"/>
</dbReference>
<dbReference type="GO" id="GO:0003700">
    <property type="term" value="F:DNA-binding transcription factor activity"/>
    <property type="evidence" value="ECO:0007669"/>
    <property type="project" value="InterPro"/>
</dbReference>
<evidence type="ECO:0000256" key="3">
    <source>
        <dbReference type="ARBA" id="ARBA00023163"/>
    </source>
</evidence>
<evidence type="ECO:0000313" key="6">
    <source>
        <dbReference type="Proteomes" id="UP000642993"/>
    </source>
</evidence>
<dbReference type="CDD" id="cd00090">
    <property type="entry name" value="HTH_ARSR"/>
    <property type="match status" value="1"/>
</dbReference>
<dbReference type="NCBIfam" id="NF033788">
    <property type="entry name" value="HTH_metalloreg"/>
    <property type="match status" value="1"/>
</dbReference>
<dbReference type="RefSeq" id="WP_192037441.1">
    <property type="nucleotide sequence ID" value="NZ_JACYWE010000001.1"/>
</dbReference>
<dbReference type="Gene3D" id="1.10.10.10">
    <property type="entry name" value="Winged helix-like DNA-binding domain superfamily/Winged helix DNA-binding domain"/>
    <property type="match status" value="1"/>
</dbReference>
<evidence type="ECO:0000256" key="1">
    <source>
        <dbReference type="ARBA" id="ARBA00023015"/>
    </source>
</evidence>
<dbReference type="InterPro" id="IPR036390">
    <property type="entry name" value="WH_DNA-bd_sf"/>
</dbReference>
<keyword evidence="2" id="KW-0238">DNA-binding</keyword>
<feature type="domain" description="HTH arsR-type" evidence="4">
    <location>
        <begin position="27"/>
        <end position="121"/>
    </location>
</feature>
<sequence length="122" mass="12851">MTSEAPDVCDLLCLDLPRAEAIRTSLPSEELRQRAAEQARGLAEPTRIALATALASGGELCVCDLSWITGTSKALASHHLRQLRAAGMVTSRRDGKLVLYRLAPQAAALLGILLGTTSASTP</sequence>
<proteinExistence type="predicted"/>
<protein>
    <submittedName>
        <fullName evidence="5">Helix-turn-helix transcriptional regulator</fullName>
    </submittedName>
</protein>
<dbReference type="SMART" id="SM00418">
    <property type="entry name" value="HTH_ARSR"/>
    <property type="match status" value="1"/>
</dbReference>
<evidence type="ECO:0000256" key="2">
    <source>
        <dbReference type="ARBA" id="ARBA00023125"/>
    </source>
</evidence>
<dbReference type="EMBL" id="JACYWE010000001">
    <property type="protein sequence ID" value="MBD8504947.1"/>
    <property type="molecule type" value="Genomic_DNA"/>
</dbReference>
<keyword evidence="3" id="KW-0804">Transcription</keyword>
<gene>
    <name evidence="5" type="ORF">HT102_00400</name>
</gene>
<name>A0A927JA68_9ACTN</name>
<dbReference type="InterPro" id="IPR051011">
    <property type="entry name" value="Metal_resp_trans_reg"/>
</dbReference>
<dbReference type="Proteomes" id="UP000642993">
    <property type="component" value="Unassembled WGS sequence"/>
</dbReference>
<dbReference type="InterPro" id="IPR001845">
    <property type="entry name" value="HTH_ArsR_DNA-bd_dom"/>
</dbReference>
<reference evidence="5" key="1">
    <citation type="submission" date="2020-09" db="EMBL/GenBank/DDBJ databases">
        <title>Hoyosella lacisalsi sp. nov., a halotolerant actinobacterium isolated from soil of Lake Gudzhirganskoe.</title>
        <authorList>
            <person name="Yang Q."/>
            <person name="Guo P.Y."/>
            <person name="Liu S.W."/>
            <person name="Li F.N."/>
            <person name="Sun C.H."/>
        </authorList>
    </citation>
    <scope>NUCLEOTIDE SEQUENCE</scope>
    <source>
        <strain evidence="5">G463</strain>
    </source>
</reference>
<dbReference type="Pfam" id="PF01022">
    <property type="entry name" value="HTH_5"/>
    <property type="match status" value="1"/>
</dbReference>
<dbReference type="PRINTS" id="PR00778">
    <property type="entry name" value="HTHARSR"/>
</dbReference>
<evidence type="ECO:0000313" key="5">
    <source>
        <dbReference type="EMBL" id="MBD8504947.1"/>
    </source>
</evidence>
<dbReference type="SUPFAM" id="SSF46785">
    <property type="entry name" value="Winged helix' DNA-binding domain"/>
    <property type="match status" value="1"/>
</dbReference>
<comment type="caution">
    <text evidence="5">The sequence shown here is derived from an EMBL/GenBank/DDBJ whole genome shotgun (WGS) entry which is preliminary data.</text>
</comment>
<evidence type="ECO:0000259" key="4">
    <source>
        <dbReference type="PROSITE" id="PS50987"/>
    </source>
</evidence>
<keyword evidence="1" id="KW-0805">Transcription regulation</keyword>
<dbReference type="PROSITE" id="PS50987">
    <property type="entry name" value="HTH_ARSR_2"/>
    <property type="match status" value="1"/>
</dbReference>
<accession>A0A927JA68</accession>
<dbReference type="PANTHER" id="PTHR43132:SF6">
    <property type="entry name" value="HTH-TYPE TRANSCRIPTIONAL REPRESSOR CZRA"/>
    <property type="match status" value="1"/>
</dbReference>